<evidence type="ECO:0000256" key="2">
    <source>
        <dbReference type="SAM" id="Phobius"/>
    </source>
</evidence>
<organism evidence="4 5">
    <name type="scientific">Enterospora canceri</name>
    <dbReference type="NCBI Taxonomy" id="1081671"/>
    <lineage>
        <taxon>Eukaryota</taxon>
        <taxon>Fungi</taxon>
        <taxon>Fungi incertae sedis</taxon>
        <taxon>Microsporidia</taxon>
        <taxon>Enterocytozoonidae</taxon>
        <taxon>Enterospora</taxon>
    </lineage>
</organism>
<evidence type="ECO:0000256" key="1">
    <source>
        <dbReference type="SAM" id="Coils"/>
    </source>
</evidence>
<sequence>MEIQIAVIHGIMGINILLNLFLLFPWLDALKHWFLRVYSNSIAFKAISHVLNVLYVMVVIVLFDSIYKLSITDNKILEFQSQRNMYLSGFVLFLAFNLSRLVKIIHVRFAVSKDYKYVLKQHKNAEIFLKTIAEKYEEEQKKNKNYREEVERLKKCLNRYKDEIGQIEANRKSYLTLKDKYDALLSKTLRESKKSK</sequence>
<keyword evidence="2" id="KW-0812">Transmembrane</keyword>
<keyword evidence="1" id="KW-0175">Coiled coil</keyword>
<proteinExistence type="predicted"/>
<dbReference type="Proteomes" id="UP000192639">
    <property type="component" value="Unassembled WGS sequence"/>
</dbReference>
<evidence type="ECO:0000259" key="3">
    <source>
        <dbReference type="Pfam" id="PF05529"/>
    </source>
</evidence>
<reference evidence="4 5" key="1">
    <citation type="journal article" date="2017" name="Environ. Microbiol.">
        <title>Decay of the glycolytic pathway and adaptation to intranuclear parasitism within Enterocytozoonidae microsporidia.</title>
        <authorList>
            <person name="Wiredu Boakye D."/>
            <person name="Jaroenlak P."/>
            <person name="Prachumwat A."/>
            <person name="Williams T.A."/>
            <person name="Bateman K.S."/>
            <person name="Itsathitphaisarn O."/>
            <person name="Sritunyalucksana K."/>
            <person name="Paszkiewicz K.H."/>
            <person name="Moore K.A."/>
            <person name="Stentiford G.D."/>
            <person name="Williams B.A."/>
        </authorList>
    </citation>
    <scope>NUCLEOTIDE SEQUENCE [LARGE SCALE GENOMIC DNA]</scope>
    <source>
        <strain evidence="4 5">GB1</strain>
    </source>
</reference>
<keyword evidence="2" id="KW-0472">Membrane</keyword>
<name>A0A1Y1S623_9MICR</name>
<protein>
    <recommendedName>
        <fullName evidence="3">BAP29/BAP31 transmembrane domain-containing protein</fullName>
    </recommendedName>
</protein>
<feature type="transmembrane region" description="Helical" evidence="2">
    <location>
        <begin position="7"/>
        <end position="27"/>
    </location>
</feature>
<gene>
    <name evidence="4" type="ORF">ECANGB1_2186</name>
</gene>
<feature type="domain" description="BAP29/BAP31 transmembrane" evidence="3">
    <location>
        <begin position="1"/>
        <end position="70"/>
    </location>
</feature>
<evidence type="ECO:0000313" key="5">
    <source>
        <dbReference type="Proteomes" id="UP000192639"/>
    </source>
</evidence>
<dbReference type="VEuPathDB" id="MicrosporidiaDB:ECANGB1_2186"/>
<dbReference type="AlphaFoldDB" id="A0A1Y1S623"/>
<feature type="transmembrane region" description="Helical" evidence="2">
    <location>
        <begin position="42"/>
        <end position="63"/>
    </location>
</feature>
<keyword evidence="2" id="KW-1133">Transmembrane helix</keyword>
<dbReference type="Pfam" id="PF05529">
    <property type="entry name" value="Bap31"/>
    <property type="match status" value="2"/>
</dbReference>
<dbReference type="OrthoDB" id="435607at2759"/>
<comment type="caution">
    <text evidence="4">The sequence shown here is derived from an EMBL/GenBank/DDBJ whole genome shotgun (WGS) entry which is preliminary data.</text>
</comment>
<accession>A0A1Y1S623</accession>
<evidence type="ECO:0000313" key="4">
    <source>
        <dbReference type="EMBL" id="ORD93470.1"/>
    </source>
</evidence>
<feature type="transmembrane region" description="Helical" evidence="2">
    <location>
        <begin position="84"/>
        <end position="102"/>
    </location>
</feature>
<keyword evidence="5" id="KW-1185">Reference proteome</keyword>
<feature type="domain" description="BAP29/BAP31 transmembrane" evidence="3">
    <location>
        <begin position="74"/>
        <end position="115"/>
    </location>
</feature>
<dbReference type="InterPro" id="IPR040463">
    <property type="entry name" value="BAP29/BAP31_N"/>
</dbReference>
<feature type="coiled-coil region" evidence="1">
    <location>
        <begin position="129"/>
        <end position="170"/>
    </location>
</feature>
<dbReference type="EMBL" id="LWDP01000079">
    <property type="protein sequence ID" value="ORD93470.1"/>
    <property type="molecule type" value="Genomic_DNA"/>
</dbReference>